<evidence type="ECO:0000313" key="2">
    <source>
        <dbReference type="EMBL" id="KAF5190375.1"/>
    </source>
</evidence>
<dbReference type="EMBL" id="JABWDY010024290">
    <property type="protein sequence ID" value="KAF5190375.1"/>
    <property type="molecule type" value="Genomic_DNA"/>
</dbReference>
<gene>
    <name evidence="2" type="ORF">FRX31_020038</name>
</gene>
<protein>
    <recommendedName>
        <fullName evidence="4">DUF4283 domain-containing protein</fullName>
    </recommendedName>
</protein>
<dbReference type="AlphaFoldDB" id="A0A7J6W223"/>
<dbReference type="Proteomes" id="UP000554482">
    <property type="component" value="Unassembled WGS sequence"/>
</dbReference>
<keyword evidence="3" id="KW-1185">Reference proteome</keyword>
<feature type="non-terminal residue" evidence="2">
    <location>
        <position position="1"/>
    </location>
</feature>
<accession>A0A7J6W223</accession>
<evidence type="ECO:0008006" key="4">
    <source>
        <dbReference type="Google" id="ProtNLM"/>
    </source>
</evidence>
<feature type="region of interest" description="Disordered" evidence="1">
    <location>
        <begin position="1"/>
        <end position="29"/>
    </location>
</feature>
<evidence type="ECO:0000256" key="1">
    <source>
        <dbReference type="SAM" id="MobiDB-lite"/>
    </source>
</evidence>
<dbReference type="InterPro" id="IPR040256">
    <property type="entry name" value="At4g02000-like"/>
</dbReference>
<comment type="caution">
    <text evidence="2">The sequence shown here is derived from an EMBL/GenBank/DDBJ whole genome shotgun (WGS) entry which is preliminary data.</text>
</comment>
<sequence>MKHDGEGNPNSNHNKQLGKRSDPSWDNEDEEIDGLDVAIIKKYGEGSLEKLRREKAVNVVESGNRGGHGIQTKLGEQITTSQITEKEFNLTLMLTRIETSLGVGSLHIASQLFILRPWKLFVEAEFNDLKTIPIWVVMKRFPMELWDDEGFGRVASTIGKPLFVDKLTESMTRTSYA</sequence>
<dbReference type="PANTHER" id="PTHR31286:SF180">
    <property type="entry name" value="OS10G0362600 PROTEIN"/>
    <property type="match status" value="1"/>
</dbReference>
<reference evidence="2 3" key="1">
    <citation type="submission" date="2020-06" db="EMBL/GenBank/DDBJ databases">
        <title>Transcriptomic and genomic resources for Thalictrum thalictroides and T. hernandezii: Facilitating candidate gene discovery in an emerging model plant lineage.</title>
        <authorList>
            <person name="Arias T."/>
            <person name="Riano-Pachon D.M."/>
            <person name="Di Stilio V.S."/>
        </authorList>
    </citation>
    <scope>NUCLEOTIDE SEQUENCE [LARGE SCALE GENOMIC DNA]</scope>
    <source>
        <strain evidence="3">cv. WT478/WT964</strain>
        <tissue evidence="2">Leaves</tissue>
    </source>
</reference>
<evidence type="ECO:0000313" key="3">
    <source>
        <dbReference type="Proteomes" id="UP000554482"/>
    </source>
</evidence>
<name>A0A7J6W223_THATH</name>
<proteinExistence type="predicted"/>
<organism evidence="2 3">
    <name type="scientific">Thalictrum thalictroides</name>
    <name type="common">Rue-anemone</name>
    <name type="synonym">Anemone thalictroides</name>
    <dbReference type="NCBI Taxonomy" id="46969"/>
    <lineage>
        <taxon>Eukaryota</taxon>
        <taxon>Viridiplantae</taxon>
        <taxon>Streptophyta</taxon>
        <taxon>Embryophyta</taxon>
        <taxon>Tracheophyta</taxon>
        <taxon>Spermatophyta</taxon>
        <taxon>Magnoliopsida</taxon>
        <taxon>Ranunculales</taxon>
        <taxon>Ranunculaceae</taxon>
        <taxon>Thalictroideae</taxon>
        <taxon>Thalictrum</taxon>
    </lineage>
</organism>
<dbReference type="PANTHER" id="PTHR31286">
    <property type="entry name" value="GLYCINE-RICH CELL WALL STRUCTURAL PROTEIN 1.8-LIKE"/>
    <property type="match status" value="1"/>
</dbReference>